<feature type="region of interest" description="Disordered" evidence="1">
    <location>
        <begin position="123"/>
        <end position="186"/>
    </location>
</feature>
<dbReference type="EMBL" id="JAFJMO010000018">
    <property type="protein sequence ID" value="KAJ8250564.1"/>
    <property type="molecule type" value="Genomic_DNA"/>
</dbReference>
<comment type="caution">
    <text evidence="2">The sequence shown here is derived from an EMBL/GenBank/DDBJ whole genome shotgun (WGS) entry which is preliminary data.</text>
</comment>
<feature type="compositionally biased region" description="Polar residues" evidence="1">
    <location>
        <begin position="142"/>
        <end position="160"/>
    </location>
</feature>
<evidence type="ECO:0000256" key="1">
    <source>
        <dbReference type="SAM" id="MobiDB-lite"/>
    </source>
</evidence>
<dbReference type="OrthoDB" id="2157641at2759"/>
<evidence type="ECO:0000313" key="3">
    <source>
        <dbReference type="Proteomes" id="UP001152803"/>
    </source>
</evidence>
<name>A0A9Q1HNM7_CONCO</name>
<dbReference type="PANTHER" id="PTHR10663:SF334">
    <property type="entry name" value="PH AND SEC7 DOMAIN-CONTAINING PROTEIN 1"/>
    <property type="match status" value="1"/>
</dbReference>
<keyword evidence="3" id="KW-1185">Reference proteome</keyword>
<dbReference type="AlphaFoldDB" id="A0A9Q1HNM7"/>
<sequence>MQGDKKRQNATHEEEAVFSLLLKRPLDSVSDCHGALKSPIAVPGPRRTSEDGLDTFSRHFESIMESHRAKGTSYSSLDSEELLSSSQPVFTFDLPTLTPEIQGQICLSARKIIELSFAPLAPGEPPSLSDSAPGHARDRSSSSDCTQAPPTEGVSSTSEDTPPGTGRRPIGRHAPPANQIWSPASPSWSPWTREINFLDPVISGFKIDGGGREAVSGRRRRGHVIRSQLQTGTLRSGGRRHGELRAVLEGRGCGGQVSSTPAPHGAAVVTRGVRPVSDYTGNTGLEKARSNKGNCDISLGSHDEWLLA</sequence>
<dbReference type="Proteomes" id="UP001152803">
    <property type="component" value="Unassembled WGS sequence"/>
</dbReference>
<organism evidence="2 3">
    <name type="scientific">Conger conger</name>
    <name type="common">Conger eel</name>
    <name type="synonym">Muraena conger</name>
    <dbReference type="NCBI Taxonomy" id="82655"/>
    <lineage>
        <taxon>Eukaryota</taxon>
        <taxon>Metazoa</taxon>
        <taxon>Chordata</taxon>
        <taxon>Craniata</taxon>
        <taxon>Vertebrata</taxon>
        <taxon>Euteleostomi</taxon>
        <taxon>Actinopterygii</taxon>
        <taxon>Neopterygii</taxon>
        <taxon>Teleostei</taxon>
        <taxon>Anguilliformes</taxon>
        <taxon>Congridae</taxon>
        <taxon>Conger</taxon>
    </lineage>
</organism>
<evidence type="ECO:0000313" key="2">
    <source>
        <dbReference type="EMBL" id="KAJ8250564.1"/>
    </source>
</evidence>
<dbReference type="PANTHER" id="PTHR10663">
    <property type="entry name" value="GUANYL-NUCLEOTIDE EXCHANGE FACTOR"/>
    <property type="match status" value="1"/>
</dbReference>
<accession>A0A9Q1HNM7</accession>
<reference evidence="2" key="1">
    <citation type="journal article" date="2023" name="Science">
        <title>Genome structures resolve the early diversification of teleost fishes.</title>
        <authorList>
            <person name="Parey E."/>
            <person name="Louis A."/>
            <person name="Montfort J."/>
            <person name="Bouchez O."/>
            <person name="Roques C."/>
            <person name="Iampietro C."/>
            <person name="Lluch J."/>
            <person name="Castinel A."/>
            <person name="Donnadieu C."/>
            <person name="Desvignes T."/>
            <person name="Floi Bucao C."/>
            <person name="Jouanno E."/>
            <person name="Wen M."/>
            <person name="Mejri S."/>
            <person name="Dirks R."/>
            <person name="Jansen H."/>
            <person name="Henkel C."/>
            <person name="Chen W.J."/>
            <person name="Zahm M."/>
            <person name="Cabau C."/>
            <person name="Klopp C."/>
            <person name="Thompson A.W."/>
            <person name="Robinson-Rechavi M."/>
            <person name="Braasch I."/>
            <person name="Lecointre G."/>
            <person name="Bobe J."/>
            <person name="Postlethwait J.H."/>
            <person name="Berthelot C."/>
            <person name="Roest Crollius H."/>
            <person name="Guiguen Y."/>
        </authorList>
    </citation>
    <scope>NUCLEOTIDE SEQUENCE</scope>
    <source>
        <strain evidence="2">Concon-B</strain>
    </source>
</reference>
<protein>
    <submittedName>
        <fullName evidence="2">Uncharacterized protein</fullName>
    </submittedName>
</protein>
<proteinExistence type="predicted"/>
<gene>
    <name evidence="2" type="ORF">COCON_G00224860</name>
</gene>